<evidence type="ECO:0000313" key="1">
    <source>
        <dbReference type="EMBL" id="KAJ8628181.1"/>
    </source>
</evidence>
<evidence type="ECO:0000313" key="2">
    <source>
        <dbReference type="Proteomes" id="UP001234297"/>
    </source>
</evidence>
<gene>
    <name evidence="1" type="ORF">MRB53_021488</name>
</gene>
<accession>A0ACC2L3W2</accession>
<dbReference type="Proteomes" id="UP001234297">
    <property type="component" value="Chromosome 6"/>
</dbReference>
<comment type="caution">
    <text evidence="1">The sequence shown here is derived from an EMBL/GenBank/DDBJ whole genome shotgun (WGS) entry which is preliminary data.</text>
</comment>
<name>A0ACC2L3W2_PERAE</name>
<dbReference type="EMBL" id="CM056814">
    <property type="protein sequence ID" value="KAJ8628181.1"/>
    <property type="molecule type" value="Genomic_DNA"/>
</dbReference>
<reference evidence="1 2" key="1">
    <citation type="journal article" date="2022" name="Hortic Res">
        <title>A haplotype resolved chromosomal level avocado genome allows analysis of novel avocado genes.</title>
        <authorList>
            <person name="Nath O."/>
            <person name="Fletcher S.J."/>
            <person name="Hayward A."/>
            <person name="Shaw L.M."/>
            <person name="Masouleh A.K."/>
            <person name="Furtado A."/>
            <person name="Henry R.J."/>
            <person name="Mitter N."/>
        </authorList>
    </citation>
    <scope>NUCLEOTIDE SEQUENCE [LARGE SCALE GENOMIC DNA]</scope>
    <source>
        <strain evidence="2">cv. Hass</strain>
    </source>
</reference>
<organism evidence="1 2">
    <name type="scientific">Persea americana</name>
    <name type="common">Avocado</name>
    <dbReference type="NCBI Taxonomy" id="3435"/>
    <lineage>
        <taxon>Eukaryota</taxon>
        <taxon>Viridiplantae</taxon>
        <taxon>Streptophyta</taxon>
        <taxon>Embryophyta</taxon>
        <taxon>Tracheophyta</taxon>
        <taxon>Spermatophyta</taxon>
        <taxon>Magnoliopsida</taxon>
        <taxon>Magnoliidae</taxon>
        <taxon>Laurales</taxon>
        <taxon>Lauraceae</taxon>
        <taxon>Persea</taxon>
    </lineage>
</organism>
<sequence>MGYRGYEFTWDDNIIGKVNVQERLDRALSSPRWSDWFPYSRVTHLLSPTSDHLLILIEVGQQKPAQGRKKRQHCFEEKLLMDPDYEYMVRSLWDQDTARGSPMYYLTKKLKHYRMGMVQLSKQKFGGVHGQVKARLDTIEALTHDNRDGQHRDRIKTLRGQINSLLLIDELHWRQISRAIWLRVGVNNTRYFHRSTSQRKKNIGLANLLNPHGQWCMETKQLSEIASNYFQELFTTSDPHRIDETMKAVEGVVSVDMNKNLLMPYTAVEVKQAIFQMHPSKAPGLDGMSCLFFQKFWHIVVRDVVHVVLYVLSSGHMLRKDTLHEGMLWKIGDGRTIEIWEDKWLQCIPGRKPNGPIVKFVRELIDEDRSWWNESIINGDFDAETARVIKQMVLGILNSPDSVRWNETFMREYSVSLAYALELRRQKAKEEEEASDAEESKGMWRRIWKLKILGNVRHFRWWACNEALRTRQNLQRRKILEDHRCRICKGEVETTTHILWDCPMARSVWSLSRSKLQKRHVSMEEF</sequence>
<proteinExistence type="predicted"/>
<protein>
    <submittedName>
        <fullName evidence="1">Uncharacterized protein</fullName>
    </submittedName>
</protein>
<keyword evidence="2" id="KW-1185">Reference proteome</keyword>